<feature type="compositionally biased region" description="Basic and acidic residues" evidence="1">
    <location>
        <begin position="309"/>
        <end position="320"/>
    </location>
</feature>
<organism evidence="3 4">
    <name type="scientific">Trematosphaeria pertusa</name>
    <dbReference type="NCBI Taxonomy" id="390896"/>
    <lineage>
        <taxon>Eukaryota</taxon>
        <taxon>Fungi</taxon>
        <taxon>Dikarya</taxon>
        <taxon>Ascomycota</taxon>
        <taxon>Pezizomycotina</taxon>
        <taxon>Dothideomycetes</taxon>
        <taxon>Pleosporomycetidae</taxon>
        <taxon>Pleosporales</taxon>
        <taxon>Massarineae</taxon>
        <taxon>Trematosphaeriaceae</taxon>
        <taxon>Trematosphaeria</taxon>
    </lineage>
</organism>
<feature type="signal peptide" evidence="2">
    <location>
        <begin position="1"/>
        <end position="26"/>
    </location>
</feature>
<feature type="compositionally biased region" description="Low complexity" evidence="1">
    <location>
        <begin position="334"/>
        <end position="363"/>
    </location>
</feature>
<accession>A0A6A6J4Z3</accession>
<feature type="compositionally biased region" description="Low complexity" evidence="1">
    <location>
        <begin position="376"/>
        <end position="397"/>
    </location>
</feature>
<gene>
    <name evidence="3" type="ORF">BU26DRAFT_558378</name>
</gene>
<feature type="compositionally biased region" description="Polar residues" evidence="1">
    <location>
        <begin position="365"/>
        <end position="375"/>
    </location>
</feature>
<dbReference type="AlphaFoldDB" id="A0A6A6J4Z3"/>
<feature type="region of interest" description="Disordered" evidence="1">
    <location>
        <begin position="305"/>
        <end position="398"/>
    </location>
</feature>
<reference evidence="3" key="1">
    <citation type="journal article" date="2020" name="Stud. Mycol.">
        <title>101 Dothideomycetes genomes: a test case for predicting lifestyles and emergence of pathogens.</title>
        <authorList>
            <person name="Haridas S."/>
            <person name="Albert R."/>
            <person name="Binder M."/>
            <person name="Bloem J."/>
            <person name="Labutti K."/>
            <person name="Salamov A."/>
            <person name="Andreopoulos B."/>
            <person name="Baker S."/>
            <person name="Barry K."/>
            <person name="Bills G."/>
            <person name="Bluhm B."/>
            <person name="Cannon C."/>
            <person name="Castanera R."/>
            <person name="Culley D."/>
            <person name="Daum C."/>
            <person name="Ezra D."/>
            <person name="Gonzalez J."/>
            <person name="Henrissat B."/>
            <person name="Kuo A."/>
            <person name="Liang C."/>
            <person name="Lipzen A."/>
            <person name="Lutzoni F."/>
            <person name="Magnuson J."/>
            <person name="Mondo S."/>
            <person name="Nolan M."/>
            <person name="Ohm R."/>
            <person name="Pangilinan J."/>
            <person name="Park H.-J."/>
            <person name="Ramirez L."/>
            <person name="Alfaro M."/>
            <person name="Sun H."/>
            <person name="Tritt A."/>
            <person name="Yoshinaga Y."/>
            <person name="Zwiers L.-H."/>
            <person name="Turgeon B."/>
            <person name="Goodwin S."/>
            <person name="Spatafora J."/>
            <person name="Crous P."/>
            <person name="Grigoriev I."/>
        </authorList>
    </citation>
    <scope>NUCLEOTIDE SEQUENCE</scope>
    <source>
        <strain evidence="3">CBS 122368</strain>
    </source>
</reference>
<keyword evidence="4" id="KW-1185">Reference proteome</keyword>
<protein>
    <recommendedName>
        <fullName evidence="5">Lysine-specific metallo-endopeptidase domain-containing protein</fullName>
    </recommendedName>
</protein>
<name>A0A6A6J4Z3_9PLEO</name>
<evidence type="ECO:0008006" key="5">
    <source>
        <dbReference type="Google" id="ProtNLM"/>
    </source>
</evidence>
<proteinExistence type="predicted"/>
<dbReference type="GO" id="GO:0008237">
    <property type="term" value="F:metallopeptidase activity"/>
    <property type="evidence" value="ECO:0007669"/>
    <property type="project" value="InterPro"/>
</dbReference>
<evidence type="ECO:0000313" key="3">
    <source>
        <dbReference type="EMBL" id="KAF2256950.1"/>
    </source>
</evidence>
<dbReference type="GeneID" id="54585888"/>
<evidence type="ECO:0000313" key="4">
    <source>
        <dbReference type="Proteomes" id="UP000800094"/>
    </source>
</evidence>
<evidence type="ECO:0000256" key="1">
    <source>
        <dbReference type="SAM" id="MobiDB-lite"/>
    </source>
</evidence>
<dbReference type="InterPro" id="IPR024079">
    <property type="entry name" value="MetalloPept_cat_dom_sf"/>
</dbReference>
<feature type="chain" id="PRO_5025493640" description="Lysine-specific metallo-endopeptidase domain-containing protein" evidence="2">
    <location>
        <begin position="27"/>
        <end position="498"/>
    </location>
</feature>
<dbReference type="RefSeq" id="XP_033691954.1">
    <property type="nucleotide sequence ID" value="XM_033832558.1"/>
</dbReference>
<dbReference type="OrthoDB" id="5345836at2759"/>
<evidence type="ECO:0000256" key="2">
    <source>
        <dbReference type="SAM" id="SignalP"/>
    </source>
</evidence>
<dbReference type="EMBL" id="ML987189">
    <property type="protein sequence ID" value="KAF2256950.1"/>
    <property type="molecule type" value="Genomic_DNA"/>
</dbReference>
<sequence length="498" mass="52948">MPFFSKPVGALCGLLFLLQLITFAAAIKIDSHSCTGAYKSQVDNALEEVEAMVTYAEKRAAPKSQYKRQGTLLQDLLHASNEDDVFVLRKVQATFNEVRSTLRRNDIVIHCNDKHLTKSSKTVYFDNSNGRQARVQVLDSAKRSSALGACGGIQRAFAYPFFDAKTHKPGGEAIVLCSDSSVGALKAADSSKDVEFWRNKDLRSVAQGIDMFGRYLSYMILHELMHATDQKSFPVNPGGQAEKYGYEEITGHKVGTTGHGGPSSLVRLQNADSYALLACGWYMNAYNIDNGKFVLTAKKDRPPVSLRRRFPELDAREPKSKPKPKTSKVEDDPPAATSKAAAPSTQAPPASSQAPPPSSKASSVLPITTHSSAPITSATPSGSRTSSLSTRSSSTSSWLPPLVTAAGDVAAKFPVLLPLAIPIVLLPDFDFGNGTSSNGTLPISGTGTGVPVPTGGPFSAIPTNWNSTMTITSLAGTGTGLAIQPSGFLTVTTSCTES</sequence>
<dbReference type="Gene3D" id="3.40.390.10">
    <property type="entry name" value="Collagenase (Catalytic Domain)"/>
    <property type="match status" value="1"/>
</dbReference>
<dbReference type="Proteomes" id="UP000800094">
    <property type="component" value="Unassembled WGS sequence"/>
</dbReference>
<keyword evidence="2" id="KW-0732">Signal</keyword>